<dbReference type="Pfam" id="PF14066">
    <property type="entry name" value="DUF4256"/>
    <property type="match status" value="1"/>
</dbReference>
<protein>
    <submittedName>
        <fullName evidence="1">DUF4256 domain-containing protein</fullName>
    </submittedName>
</protein>
<dbReference type="Proteomes" id="UP000515928">
    <property type="component" value="Chromosome"/>
</dbReference>
<gene>
    <name evidence="1" type="ORF">H9L01_02125</name>
</gene>
<dbReference type="InterPro" id="IPR025352">
    <property type="entry name" value="DUF4256"/>
</dbReference>
<name>A0A7G9S010_9FIRM</name>
<sequence>MENQLIEVLKERFEMNPHRHGNVDWNSLVKVLDDKSLKIITKMEETGGEPDLVVLKDGSWIYVDCSSESPSKRRSFCFDEKALNDRKKNKPESSVEAENKKMGTRLLDEALYRELQSIEAFDLKTSTWIVTPSEIRDLGGALFCDRRYNTVFTYHNGADSYYSARGYRSYIKIKQG</sequence>
<evidence type="ECO:0000313" key="2">
    <source>
        <dbReference type="Proteomes" id="UP000515928"/>
    </source>
</evidence>
<organism evidence="1 2">
    <name type="scientific">Erysipelothrix inopinata</name>
    <dbReference type="NCBI Taxonomy" id="225084"/>
    <lineage>
        <taxon>Bacteria</taxon>
        <taxon>Bacillati</taxon>
        <taxon>Bacillota</taxon>
        <taxon>Erysipelotrichia</taxon>
        <taxon>Erysipelotrichales</taxon>
        <taxon>Erysipelotrichaceae</taxon>
        <taxon>Erysipelothrix</taxon>
    </lineage>
</organism>
<reference evidence="1 2" key="1">
    <citation type="submission" date="2020-08" db="EMBL/GenBank/DDBJ databases">
        <title>Genome sequence of Erysipelothrix inopinata DSM 15511T.</title>
        <authorList>
            <person name="Hyun D.-W."/>
            <person name="Bae J.-W."/>
        </authorList>
    </citation>
    <scope>NUCLEOTIDE SEQUENCE [LARGE SCALE GENOMIC DNA]</scope>
    <source>
        <strain evidence="1 2">DSM 15511</strain>
    </source>
</reference>
<keyword evidence="2" id="KW-1185">Reference proteome</keyword>
<accession>A0A7G9S010</accession>
<dbReference type="KEGG" id="eio:H9L01_02125"/>
<dbReference type="EMBL" id="CP060715">
    <property type="protein sequence ID" value="QNN61185.1"/>
    <property type="molecule type" value="Genomic_DNA"/>
</dbReference>
<dbReference type="AlphaFoldDB" id="A0A7G9S010"/>
<evidence type="ECO:0000313" key="1">
    <source>
        <dbReference type="EMBL" id="QNN61185.1"/>
    </source>
</evidence>
<dbReference type="RefSeq" id="WP_187534386.1">
    <property type="nucleotide sequence ID" value="NZ_CBCSHU010000001.1"/>
</dbReference>
<proteinExistence type="predicted"/>